<feature type="domain" description="LYR motif-containing protein Cup1-like N-terminal" evidence="2">
    <location>
        <begin position="15"/>
        <end position="101"/>
    </location>
</feature>
<dbReference type="OrthoDB" id="5521299at2759"/>
<protein>
    <recommendedName>
        <fullName evidence="2">LYR motif-containing protein Cup1-like N-terminal domain-containing protein</fullName>
    </recommendedName>
</protein>
<name>A0A9P4Y546_CRYP1</name>
<sequence length="394" mass="45039">MPKSTSPSSSTTLALFRSLLREASYLPPVCRPFVADQIRTRFRAHMHDKSSHKSALTLSRISRARHNLRLLHAANMGHMETMRRVLMLSFGRIGKRRRVLMSRFLAKPPPADSDELARQIREEAEGPQGPGREAPAGGPKQGRQLKRDWLDNWDLPKLHALAASQAKRSFWSPKPSIKGNKLNPQEAIPELNIWGRPLAARLRRSKMRKWYKAQVNRLMPPVGRGEWEMLRHLAAGTADRNLWEMPTRRPQGLPVYQGGRPEEEGYDSKQQSGGGGGKWDWKEFATHPVRHIERGSSRSMKVRTGEQGEAPYGLGAPIGVHSYKRARFWTRLYSKIWEMTPTMTKVEDQPGRWHVEWGRVEKKTPVATANQAAFFKDAIAKRPKKPRRQIAKEK</sequence>
<dbReference type="EMBL" id="MU032346">
    <property type="protein sequence ID" value="KAF3766703.1"/>
    <property type="molecule type" value="Genomic_DNA"/>
</dbReference>
<evidence type="ECO:0000313" key="3">
    <source>
        <dbReference type="EMBL" id="KAF3766703.1"/>
    </source>
</evidence>
<accession>A0A9P4Y546</accession>
<evidence type="ECO:0000259" key="2">
    <source>
        <dbReference type="Pfam" id="PF20263"/>
    </source>
</evidence>
<dbReference type="CDD" id="cd20273">
    <property type="entry name" value="Complex1_LYR_unchar"/>
    <property type="match status" value="1"/>
</dbReference>
<feature type="region of interest" description="Disordered" evidence="1">
    <location>
        <begin position="248"/>
        <end position="278"/>
    </location>
</feature>
<organism evidence="3 4">
    <name type="scientific">Cryphonectria parasitica (strain ATCC 38755 / EP155)</name>
    <dbReference type="NCBI Taxonomy" id="660469"/>
    <lineage>
        <taxon>Eukaryota</taxon>
        <taxon>Fungi</taxon>
        <taxon>Dikarya</taxon>
        <taxon>Ascomycota</taxon>
        <taxon>Pezizomycotina</taxon>
        <taxon>Sordariomycetes</taxon>
        <taxon>Sordariomycetidae</taxon>
        <taxon>Diaporthales</taxon>
        <taxon>Cryphonectriaceae</taxon>
        <taxon>Cryphonectria-Endothia species complex</taxon>
        <taxon>Cryphonectria</taxon>
    </lineage>
</organism>
<proteinExistence type="predicted"/>
<dbReference type="AlphaFoldDB" id="A0A9P4Y546"/>
<dbReference type="GeneID" id="63841642"/>
<keyword evidence="4" id="KW-1185">Reference proteome</keyword>
<dbReference type="RefSeq" id="XP_040777664.1">
    <property type="nucleotide sequence ID" value="XM_040924513.1"/>
</dbReference>
<dbReference type="Pfam" id="PF20263">
    <property type="entry name" value="LYRM2-like"/>
    <property type="match status" value="1"/>
</dbReference>
<comment type="caution">
    <text evidence="3">The sequence shown here is derived from an EMBL/GenBank/DDBJ whole genome shotgun (WGS) entry which is preliminary data.</text>
</comment>
<evidence type="ECO:0000256" key="1">
    <source>
        <dbReference type="SAM" id="MobiDB-lite"/>
    </source>
</evidence>
<dbReference type="InterPro" id="IPR046896">
    <property type="entry name" value="Cup1-like_N"/>
</dbReference>
<evidence type="ECO:0000313" key="4">
    <source>
        <dbReference type="Proteomes" id="UP000803844"/>
    </source>
</evidence>
<feature type="region of interest" description="Disordered" evidence="1">
    <location>
        <begin position="123"/>
        <end position="144"/>
    </location>
</feature>
<reference evidence="3" key="1">
    <citation type="journal article" date="2020" name="Phytopathology">
        <title>Genome sequence of the chestnut blight fungus Cryphonectria parasitica EP155: A fundamental resource for an archetypical invasive plant pathogen.</title>
        <authorList>
            <person name="Crouch J.A."/>
            <person name="Dawe A."/>
            <person name="Aerts A."/>
            <person name="Barry K."/>
            <person name="Churchill A.C.L."/>
            <person name="Grimwood J."/>
            <person name="Hillman B."/>
            <person name="Milgroom M.G."/>
            <person name="Pangilinan J."/>
            <person name="Smith M."/>
            <person name="Salamov A."/>
            <person name="Schmutz J."/>
            <person name="Yadav J."/>
            <person name="Grigoriev I.V."/>
            <person name="Nuss D."/>
        </authorList>
    </citation>
    <scope>NUCLEOTIDE SEQUENCE</scope>
    <source>
        <strain evidence="3">EP155</strain>
    </source>
</reference>
<gene>
    <name evidence="3" type="ORF">M406DRAFT_53276</name>
</gene>
<dbReference type="Proteomes" id="UP000803844">
    <property type="component" value="Unassembled WGS sequence"/>
</dbReference>